<feature type="domain" description="RecX third three-helical" evidence="9">
    <location>
        <begin position="238"/>
        <end position="280"/>
    </location>
</feature>
<dbReference type="HAMAP" id="MF_01114">
    <property type="entry name" value="RecX"/>
    <property type="match status" value="1"/>
</dbReference>
<sequence>MTDHHFKPIRITDVPDPDQPARRRQPVTPPTSKSERAKSVRQRGDTETRQRSKQPAKQRVQRLKTAGSDRVAEIVAQHQQETQGVVTKIEAQKRPGRYNVYVDDRYAFPISEEVMLRYRVFKGSEVTAELAKELESADNESKAWDAALTYLSYQQRTEKEIRAYLVKKEVPEAFHDRVVDRLKSERLLDDAQYAVSYVRTMKRTSDKGPSVIRRQLIQRGVQANFIEAALQNEYSSSEQLDQVMTLIEKLKRQYRKQTPSLQKQKVHQRLMEKGFSGDVIASGLAETEFSMDQDLANELLDAQAQKLWRRYAGKAFRERQLKVRQALYRKGFESDAISRWLAEQADE</sequence>
<evidence type="ECO:0000256" key="2">
    <source>
        <dbReference type="ARBA" id="ARBA00004496"/>
    </source>
</evidence>
<proteinExistence type="inferred from homology"/>
<name>A0A0R2EQ60_9LACO</name>
<evidence type="ECO:0000259" key="8">
    <source>
        <dbReference type="Pfam" id="PF02631"/>
    </source>
</evidence>
<dbReference type="Gene3D" id="1.10.10.10">
    <property type="entry name" value="Winged helix-like DNA-binding domain superfamily/Winged helix DNA-binding domain"/>
    <property type="match status" value="4"/>
</dbReference>
<dbReference type="InterPro" id="IPR053926">
    <property type="entry name" value="RecX_HTH_1st"/>
</dbReference>
<protein>
    <recommendedName>
        <fullName evidence="4 6">Regulatory protein RecX</fullName>
    </recommendedName>
</protein>
<dbReference type="GO" id="GO:0006282">
    <property type="term" value="P:regulation of DNA repair"/>
    <property type="evidence" value="ECO:0007669"/>
    <property type="project" value="UniProtKB-UniRule"/>
</dbReference>
<evidence type="ECO:0000256" key="3">
    <source>
        <dbReference type="ARBA" id="ARBA00009695"/>
    </source>
</evidence>
<evidence type="ECO:0000256" key="7">
    <source>
        <dbReference type="SAM" id="MobiDB-lite"/>
    </source>
</evidence>
<dbReference type="Proteomes" id="UP000051442">
    <property type="component" value="Unassembled WGS sequence"/>
</dbReference>
<dbReference type="InterPro" id="IPR036388">
    <property type="entry name" value="WH-like_DNA-bd_sf"/>
</dbReference>
<dbReference type="Pfam" id="PF21981">
    <property type="entry name" value="RecX_HTH3"/>
    <property type="match status" value="2"/>
</dbReference>
<dbReference type="EMBL" id="AYZM01000149">
    <property type="protein sequence ID" value="KRN18462.1"/>
    <property type="molecule type" value="Genomic_DNA"/>
</dbReference>
<dbReference type="NCBIfam" id="NF010733">
    <property type="entry name" value="PRK14135.1"/>
    <property type="match status" value="1"/>
</dbReference>
<accession>A0A0R2EQ60</accession>
<evidence type="ECO:0000256" key="4">
    <source>
        <dbReference type="ARBA" id="ARBA00018111"/>
    </source>
</evidence>
<evidence type="ECO:0000256" key="5">
    <source>
        <dbReference type="ARBA" id="ARBA00022490"/>
    </source>
</evidence>
<dbReference type="InterPro" id="IPR003783">
    <property type="entry name" value="Regulatory_RecX"/>
</dbReference>
<dbReference type="PANTHER" id="PTHR33602:SF1">
    <property type="entry name" value="REGULATORY PROTEIN RECX FAMILY PROTEIN"/>
    <property type="match status" value="1"/>
</dbReference>
<comment type="similarity">
    <text evidence="3 6">Belongs to the RecX family.</text>
</comment>
<evidence type="ECO:0000256" key="1">
    <source>
        <dbReference type="ARBA" id="ARBA00003529"/>
    </source>
</evidence>
<dbReference type="InterPro" id="IPR053924">
    <property type="entry name" value="RecX_HTH_2nd"/>
</dbReference>
<dbReference type="InterPro" id="IPR053925">
    <property type="entry name" value="RecX_HTH_3rd"/>
</dbReference>
<comment type="function">
    <text evidence="1 6">Modulates RecA activity.</text>
</comment>
<feature type="region of interest" description="Disordered" evidence="7">
    <location>
        <begin position="1"/>
        <end position="60"/>
    </location>
</feature>
<keyword evidence="5 6" id="KW-0963">Cytoplasm</keyword>
<dbReference type="Pfam" id="PF02631">
    <property type="entry name" value="RecX_HTH2"/>
    <property type="match status" value="1"/>
</dbReference>
<dbReference type="Pfam" id="PF21982">
    <property type="entry name" value="RecX_HTH1"/>
    <property type="match status" value="1"/>
</dbReference>
<evidence type="ECO:0000313" key="11">
    <source>
        <dbReference type="EMBL" id="KRN18462.1"/>
    </source>
</evidence>
<dbReference type="STRING" id="1423804.FD14_GL001999"/>
<feature type="compositionally biased region" description="Basic and acidic residues" evidence="7">
    <location>
        <begin position="33"/>
        <end position="50"/>
    </location>
</feature>
<evidence type="ECO:0000259" key="9">
    <source>
        <dbReference type="Pfam" id="PF21981"/>
    </source>
</evidence>
<dbReference type="PATRIC" id="fig|1423804.4.peg.2167"/>
<feature type="domain" description="RecX first three-helical" evidence="10">
    <location>
        <begin position="143"/>
        <end position="182"/>
    </location>
</feature>
<dbReference type="PANTHER" id="PTHR33602">
    <property type="entry name" value="REGULATORY PROTEIN RECX FAMILY PROTEIN"/>
    <property type="match status" value="1"/>
</dbReference>
<comment type="caution">
    <text evidence="11">The sequence shown here is derived from an EMBL/GenBank/DDBJ whole genome shotgun (WGS) entry which is preliminary data.</text>
</comment>
<gene>
    <name evidence="6" type="primary">recX</name>
    <name evidence="11" type="ORF">FD14_GL001999</name>
</gene>
<evidence type="ECO:0000259" key="10">
    <source>
        <dbReference type="Pfam" id="PF21982"/>
    </source>
</evidence>
<evidence type="ECO:0000313" key="12">
    <source>
        <dbReference type="Proteomes" id="UP000051442"/>
    </source>
</evidence>
<dbReference type="GO" id="GO:0005737">
    <property type="term" value="C:cytoplasm"/>
    <property type="evidence" value="ECO:0007669"/>
    <property type="project" value="UniProtKB-SubCell"/>
</dbReference>
<dbReference type="OrthoDB" id="5421057at2"/>
<feature type="domain" description="RecX second three-helical" evidence="8">
    <location>
        <begin position="189"/>
        <end position="230"/>
    </location>
</feature>
<organism evidence="11 12">
    <name type="scientific">Secundilactobacillus similis DSM 23365 = JCM 2765</name>
    <dbReference type="NCBI Taxonomy" id="1423804"/>
    <lineage>
        <taxon>Bacteria</taxon>
        <taxon>Bacillati</taxon>
        <taxon>Bacillota</taxon>
        <taxon>Bacilli</taxon>
        <taxon>Lactobacillales</taxon>
        <taxon>Lactobacillaceae</taxon>
        <taxon>Secundilactobacillus</taxon>
    </lineage>
</organism>
<comment type="subcellular location">
    <subcellularLocation>
        <location evidence="2 6">Cytoplasm</location>
    </subcellularLocation>
</comment>
<dbReference type="RefSeq" id="WP_054735772.1">
    <property type="nucleotide sequence ID" value="NZ_AYZM01000149.1"/>
</dbReference>
<evidence type="ECO:0000256" key="6">
    <source>
        <dbReference type="HAMAP-Rule" id="MF_01114"/>
    </source>
</evidence>
<dbReference type="AlphaFoldDB" id="A0A0R2EQ60"/>
<keyword evidence="12" id="KW-1185">Reference proteome</keyword>
<reference evidence="11 12" key="1">
    <citation type="journal article" date="2015" name="Genome Announc.">
        <title>Expanding the biotechnology potential of lactobacilli through comparative genomics of 213 strains and associated genera.</title>
        <authorList>
            <person name="Sun Z."/>
            <person name="Harris H.M."/>
            <person name="McCann A."/>
            <person name="Guo C."/>
            <person name="Argimon S."/>
            <person name="Zhang W."/>
            <person name="Yang X."/>
            <person name="Jeffery I.B."/>
            <person name="Cooney J.C."/>
            <person name="Kagawa T.F."/>
            <person name="Liu W."/>
            <person name="Song Y."/>
            <person name="Salvetti E."/>
            <person name="Wrobel A."/>
            <person name="Rasinkangas P."/>
            <person name="Parkhill J."/>
            <person name="Rea M.C."/>
            <person name="O'Sullivan O."/>
            <person name="Ritari J."/>
            <person name="Douillard F.P."/>
            <person name="Paul Ross R."/>
            <person name="Yang R."/>
            <person name="Briner A.E."/>
            <person name="Felis G.E."/>
            <person name="de Vos W.M."/>
            <person name="Barrangou R."/>
            <person name="Klaenhammer T.R."/>
            <person name="Caufield P.W."/>
            <person name="Cui Y."/>
            <person name="Zhang H."/>
            <person name="O'Toole P.W."/>
        </authorList>
    </citation>
    <scope>NUCLEOTIDE SEQUENCE [LARGE SCALE GENOMIC DNA]</scope>
    <source>
        <strain evidence="11 12">DSM 23365</strain>
    </source>
</reference>
<feature type="domain" description="RecX third three-helical" evidence="9">
    <location>
        <begin position="298"/>
        <end position="341"/>
    </location>
</feature>
<feature type="compositionally biased region" description="Basic residues" evidence="7">
    <location>
        <begin position="51"/>
        <end position="60"/>
    </location>
</feature>